<dbReference type="InterPro" id="IPR017441">
    <property type="entry name" value="Protein_kinase_ATP_BS"/>
</dbReference>
<dbReference type="Gene3D" id="3.30.200.20">
    <property type="entry name" value="Phosphorylase Kinase, domain 1"/>
    <property type="match status" value="1"/>
</dbReference>
<dbReference type="GO" id="GO:0004674">
    <property type="term" value="F:protein serine/threonine kinase activity"/>
    <property type="evidence" value="ECO:0007669"/>
    <property type="project" value="UniProtKB-KW"/>
</dbReference>
<keyword evidence="2 3" id="KW-0067">ATP-binding</keyword>
<sequence length="368" mass="40888">MGNSGGSRLHSTSLEIADVQCGTSVVVMGRYLMGLRREDVLGHGHSSIVRRAVQLDTSVEVAIKIYRTHGEPGSREERSILRMFRRQIDVLQELQRPWWRPPNTRFWHPTMAGKEPSELFLKLVDYSKDASGCAGMDSKERSLYVITELADYSLQDMLRARRRGELEISKDQVWSGAAAIILVVAALHAKGLVHLDLKPSNLMVCGGRLKLIDVDGCVAANTVLWKEDTSISYTPVYCSPEWARFVLSESPVQVKVAPCMDVWSVGVTIWELAVGHSVMSLQHDGLVAIHSRGAHRHLLKWLGGLESPPSMDSVAAVDPELHVFLRDWLLVPDCSLRRTLAECLCRPVMPSSQSLQSARPSVTTQSSM</sequence>
<comment type="similarity">
    <text evidence="4">Belongs to the protein kinase superfamily.</text>
</comment>
<dbReference type="GO" id="GO:0005524">
    <property type="term" value="F:ATP binding"/>
    <property type="evidence" value="ECO:0007669"/>
    <property type="project" value="UniProtKB-UniRule"/>
</dbReference>
<keyword evidence="1 3" id="KW-0547">Nucleotide-binding</keyword>
<dbReference type="PANTHER" id="PTHR24361">
    <property type="entry name" value="MITOGEN-ACTIVATED KINASE KINASE KINASE"/>
    <property type="match status" value="1"/>
</dbReference>
<dbReference type="AlphaFoldDB" id="A0A7S1APJ8"/>
<dbReference type="InterPro" id="IPR053235">
    <property type="entry name" value="Ser_Thr_kinase"/>
</dbReference>
<dbReference type="PROSITE" id="PS00108">
    <property type="entry name" value="PROTEIN_KINASE_ST"/>
    <property type="match status" value="1"/>
</dbReference>
<keyword evidence="4" id="KW-0723">Serine/threonine-protein kinase</keyword>
<dbReference type="Gene3D" id="1.10.510.10">
    <property type="entry name" value="Transferase(Phosphotransferase) domain 1"/>
    <property type="match status" value="1"/>
</dbReference>
<keyword evidence="4" id="KW-0418">Kinase</keyword>
<dbReference type="SMART" id="SM00220">
    <property type="entry name" value="S_TKc"/>
    <property type="match status" value="1"/>
</dbReference>
<feature type="domain" description="Protein kinase" evidence="5">
    <location>
        <begin position="35"/>
        <end position="349"/>
    </location>
</feature>
<accession>A0A7S1APJ8</accession>
<dbReference type="SUPFAM" id="SSF56112">
    <property type="entry name" value="Protein kinase-like (PK-like)"/>
    <property type="match status" value="1"/>
</dbReference>
<gene>
    <name evidence="6" type="ORF">NSCI0253_LOCUS34283</name>
</gene>
<evidence type="ECO:0000256" key="3">
    <source>
        <dbReference type="PROSITE-ProRule" id="PRU10141"/>
    </source>
</evidence>
<dbReference type="EMBL" id="HBFQ01048024">
    <property type="protein sequence ID" value="CAD8859929.1"/>
    <property type="molecule type" value="Transcribed_RNA"/>
</dbReference>
<dbReference type="Pfam" id="PF00069">
    <property type="entry name" value="Pkinase"/>
    <property type="match status" value="1"/>
</dbReference>
<dbReference type="InterPro" id="IPR008271">
    <property type="entry name" value="Ser/Thr_kinase_AS"/>
</dbReference>
<dbReference type="PROSITE" id="PS50011">
    <property type="entry name" value="PROTEIN_KINASE_DOM"/>
    <property type="match status" value="1"/>
</dbReference>
<dbReference type="GO" id="GO:0005737">
    <property type="term" value="C:cytoplasm"/>
    <property type="evidence" value="ECO:0007669"/>
    <property type="project" value="TreeGrafter"/>
</dbReference>
<feature type="binding site" evidence="3">
    <location>
        <position position="64"/>
    </location>
    <ligand>
        <name>ATP</name>
        <dbReference type="ChEBI" id="CHEBI:30616"/>
    </ligand>
</feature>
<protein>
    <recommendedName>
        <fullName evidence="5">Protein kinase domain-containing protein</fullName>
    </recommendedName>
</protein>
<evidence type="ECO:0000259" key="5">
    <source>
        <dbReference type="PROSITE" id="PS50011"/>
    </source>
</evidence>
<organism evidence="6">
    <name type="scientific">Noctiluca scintillans</name>
    <name type="common">Sea sparkle</name>
    <name type="synonym">Red tide dinoflagellate</name>
    <dbReference type="NCBI Taxonomy" id="2966"/>
    <lineage>
        <taxon>Eukaryota</taxon>
        <taxon>Sar</taxon>
        <taxon>Alveolata</taxon>
        <taxon>Dinophyceae</taxon>
        <taxon>Noctilucales</taxon>
        <taxon>Noctilucaceae</taxon>
        <taxon>Noctiluca</taxon>
    </lineage>
</organism>
<keyword evidence="4" id="KW-0808">Transferase</keyword>
<name>A0A7S1APJ8_NOCSC</name>
<evidence type="ECO:0000256" key="1">
    <source>
        <dbReference type="ARBA" id="ARBA00022741"/>
    </source>
</evidence>
<dbReference type="PROSITE" id="PS00107">
    <property type="entry name" value="PROTEIN_KINASE_ATP"/>
    <property type="match status" value="1"/>
</dbReference>
<evidence type="ECO:0000256" key="4">
    <source>
        <dbReference type="RuleBase" id="RU000304"/>
    </source>
</evidence>
<evidence type="ECO:0000256" key="2">
    <source>
        <dbReference type="ARBA" id="ARBA00022840"/>
    </source>
</evidence>
<proteinExistence type="inferred from homology"/>
<evidence type="ECO:0000313" key="6">
    <source>
        <dbReference type="EMBL" id="CAD8859929.1"/>
    </source>
</evidence>
<dbReference type="InterPro" id="IPR000719">
    <property type="entry name" value="Prot_kinase_dom"/>
</dbReference>
<reference evidence="6" key="1">
    <citation type="submission" date="2021-01" db="EMBL/GenBank/DDBJ databases">
        <authorList>
            <person name="Corre E."/>
            <person name="Pelletier E."/>
            <person name="Niang G."/>
            <person name="Scheremetjew M."/>
            <person name="Finn R."/>
            <person name="Kale V."/>
            <person name="Holt S."/>
            <person name="Cochrane G."/>
            <person name="Meng A."/>
            <person name="Brown T."/>
            <person name="Cohen L."/>
        </authorList>
    </citation>
    <scope>NUCLEOTIDE SEQUENCE</scope>
</reference>
<dbReference type="InterPro" id="IPR011009">
    <property type="entry name" value="Kinase-like_dom_sf"/>
</dbReference>